<dbReference type="InterPro" id="IPR029455">
    <property type="entry name" value="GHL15"/>
</dbReference>
<dbReference type="Pfam" id="PF14885">
    <property type="entry name" value="GHL15"/>
    <property type="match status" value="1"/>
</dbReference>
<gene>
    <name evidence="2" type="ORF">COY66_05535</name>
</gene>
<protein>
    <submittedName>
        <fullName evidence="2">Uncharacterized protein</fullName>
    </submittedName>
</protein>
<proteinExistence type="predicted"/>
<keyword evidence="1" id="KW-0732">Signal</keyword>
<accession>A0A2M7RGT4</accession>
<evidence type="ECO:0000256" key="1">
    <source>
        <dbReference type="ARBA" id="ARBA00022729"/>
    </source>
</evidence>
<dbReference type="Pfam" id="PF13517">
    <property type="entry name" value="FG-GAP_3"/>
    <property type="match status" value="1"/>
</dbReference>
<sequence>MKSKNGKILKIILVNAFVLFGLFSYTKTVEAVSINNLSFPRLANYFLKTPISEEEAEALAQWDIVILGMQAQDTDPEVFDILRKGNPDIIILAYVAPVEFPVARLGILESANGPWHKLNSGIDEDWWLYEAGGDHVSFWPGNWAMNITDDASLASGERWNTYFPKFLEEEIMATGNWDGIFFDSVWDTAAWVNNGDMDFDQDGLKESAAEINAKWNAGMAKIFSETRKRIGDDAILIGNGGDSYKNYLNGRMFENYPDENNGGWETQTPQYFSFMNEGQTPRVSIIGANTQNSGHWNDFKDMRFALTSTLLHDGFFSYDWGTENHGQLWWYDEFNIPLGEPLSEAQNISSNSSELQEGLWRRDFQYGIVLTNSTPDTQTYQLEATFEKYEGTQDDLVNSGELVTSVTLSGNDGIILLRKLDLIIDSPFYNNSPVKVFDSLGNETRHSFYSYSDKVPIDKLTEIVDLDGDGTNEIVYASGNRIYLKNNNGTDRTSFLPYSQVYTGDVSFTVGDIDGDNKPEIVTGTGQGGGPHVRIFSNTGVLENPGFFAYASNVRHGVRVGIGDLNNDGKREIITGPGFGAGPHVRIFEGSTGRLLSAGFFAYDERIRIGVNIAIGDVDGDNKAEIVTGAGPGGGPHIRIFDSQGELDRPGFFAYSELLRSGINIAVMDVDGDGSDEILAYL</sequence>
<comment type="caution">
    <text evidence="2">The sequence shown here is derived from an EMBL/GenBank/DDBJ whole genome shotgun (WGS) entry which is preliminary data.</text>
</comment>
<evidence type="ECO:0000313" key="2">
    <source>
        <dbReference type="EMBL" id="PIY95969.1"/>
    </source>
</evidence>
<dbReference type="PANTHER" id="PTHR45460:SF2">
    <property type="entry name" value="ALPHA 1,3 GLUCANASE, GH71 FAMILY (EUROFUNG)"/>
    <property type="match status" value="1"/>
</dbReference>
<dbReference type="InterPro" id="IPR013517">
    <property type="entry name" value="FG-GAP"/>
</dbReference>
<dbReference type="InterPro" id="IPR028994">
    <property type="entry name" value="Integrin_alpha_N"/>
</dbReference>
<dbReference type="EMBL" id="PFMD01000063">
    <property type="protein sequence ID" value="PIY95969.1"/>
    <property type="molecule type" value="Genomic_DNA"/>
</dbReference>
<organism evidence="2 3">
    <name type="scientific">Candidatus Kerfeldbacteria bacterium CG_4_10_14_0_8_um_filter_42_10</name>
    <dbReference type="NCBI Taxonomy" id="2014248"/>
    <lineage>
        <taxon>Bacteria</taxon>
        <taxon>Candidatus Kerfeldiibacteriota</taxon>
    </lineage>
</organism>
<dbReference type="Gene3D" id="2.130.10.130">
    <property type="entry name" value="Integrin alpha, N-terminal"/>
    <property type="match status" value="1"/>
</dbReference>
<dbReference type="AlphaFoldDB" id="A0A2M7RGT4"/>
<dbReference type="SUPFAM" id="SSF69318">
    <property type="entry name" value="Integrin alpha N-terminal domain"/>
    <property type="match status" value="1"/>
</dbReference>
<dbReference type="PANTHER" id="PTHR45460">
    <property type="entry name" value="SIMILAR TO CYSTEINE PROTEINASE"/>
    <property type="match status" value="1"/>
</dbReference>
<name>A0A2M7RGT4_9BACT</name>
<evidence type="ECO:0000313" key="3">
    <source>
        <dbReference type="Proteomes" id="UP000230779"/>
    </source>
</evidence>
<dbReference type="Proteomes" id="UP000230779">
    <property type="component" value="Unassembled WGS sequence"/>
</dbReference>
<reference evidence="2 3" key="1">
    <citation type="submission" date="2017-09" db="EMBL/GenBank/DDBJ databases">
        <title>Depth-based differentiation of microbial function through sediment-hosted aquifers and enrichment of novel symbionts in the deep terrestrial subsurface.</title>
        <authorList>
            <person name="Probst A.J."/>
            <person name="Ladd B."/>
            <person name="Jarett J.K."/>
            <person name="Geller-Mcgrath D.E."/>
            <person name="Sieber C.M."/>
            <person name="Emerson J.B."/>
            <person name="Anantharaman K."/>
            <person name="Thomas B.C."/>
            <person name="Malmstrom R."/>
            <person name="Stieglmeier M."/>
            <person name="Klingl A."/>
            <person name="Woyke T."/>
            <person name="Ryan C.M."/>
            <person name="Banfield J.F."/>
        </authorList>
    </citation>
    <scope>NUCLEOTIDE SEQUENCE [LARGE SCALE GENOMIC DNA]</scope>
    <source>
        <strain evidence="2">CG_4_10_14_0_8_um_filter_42_10</strain>
    </source>
</reference>